<keyword evidence="1 6" id="KW-0808">Transferase</keyword>
<dbReference type="InterPro" id="IPR002504">
    <property type="entry name" value="NADK"/>
</dbReference>
<evidence type="ECO:0000256" key="4">
    <source>
        <dbReference type="ARBA" id="ARBA00023027"/>
    </source>
</evidence>
<dbReference type="HAMAP" id="MF_00361">
    <property type="entry name" value="NAD_kinase"/>
    <property type="match status" value="1"/>
</dbReference>
<organism evidence="7">
    <name type="scientific">Schlesneria paludicola</name>
    <dbReference type="NCBI Taxonomy" id="360056"/>
    <lineage>
        <taxon>Bacteria</taxon>
        <taxon>Pseudomonadati</taxon>
        <taxon>Planctomycetota</taxon>
        <taxon>Planctomycetia</taxon>
        <taxon>Planctomycetales</taxon>
        <taxon>Planctomycetaceae</taxon>
        <taxon>Schlesneria</taxon>
    </lineage>
</organism>
<dbReference type="PANTHER" id="PTHR20275">
    <property type="entry name" value="NAD KINASE"/>
    <property type="match status" value="1"/>
</dbReference>
<gene>
    <name evidence="6" type="primary">nadK</name>
    <name evidence="7" type="ORF">ENS64_16710</name>
</gene>
<feature type="binding site" evidence="6">
    <location>
        <position position="67"/>
    </location>
    <ligand>
        <name>NAD(+)</name>
        <dbReference type="ChEBI" id="CHEBI:57540"/>
    </ligand>
</feature>
<feature type="binding site" evidence="6">
    <location>
        <position position="166"/>
    </location>
    <ligand>
        <name>NAD(+)</name>
        <dbReference type="ChEBI" id="CHEBI:57540"/>
    </ligand>
</feature>
<dbReference type="GO" id="GO:0006741">
    <property type="term" value="P:NADP+ biosynthetic process"/>
    <property type="evidence" value="ECO:0007669"/>
    <property type="project" value="UniProtKB-UniRule"/>
</dbReference>
<dbReference type="Gene3D" id="3.40.50.10330">
    <property type="entry name" value="Probable inorganic polyphosphate/atp-NAD kinase, domain 1"/>
    <property type="match status" value="1"/>
</dbReference>
<evidence type="ECO:0000256" key="3">
    <source>
        <dbReference type="ARBA" id="ARBA00022857"/>
    </source>
</evidence>
<comment type="cofactor">
    <cofactor evidence="6">
        <name>a divalent metal cation</name>
        <dbReference type="ChEBI" id="CHEBI:60240"/>
    </cofactor>
</comment>
<accession>A0A7C4QTB1</accession>
<dbReference type="GO" id="GO:0019674">
    <property type="term" value="P:NAD+ metabolic process"/>
    <property type="evidence" value="ECO:0007669"/>
    <property type="project" value="InterPro"/>
</dbReference>
<evidence type="ECO:0000256" key="1">
    <source>
        <dbReference type="ARBA" id="ARBA00022679"/>
    </source>
</evidence>
<keyword evidence="6" id="KW-0963">Cytoplasm</keyword>
<dbReference type="Pfam" id="PF20143">
    <property type="entry name" value="NAD_kinase_C"/>
    <property type="match status" value="1"/>
</dbReference>
<dbReference type="InterPro" id="IPR016064">
    <property type="entry name" value="NAD/diacylglycerol_kinase_sf"/>
</dbReference>
<feature type="binding site" evidence="6">
    <location>
        <position position="174"/>
    </location>
    <ligand>
        <name>NAD(+)</name>
        <dbReference type="ChEBI" id="CHEBI:57540"/>
    </ligand>
</feature>
<dbReference type="Pfam" id="PF01513">
    <property type="entry name" value="NAD_kinase"/>
    <property type="match status" value="1"/>
</dbReference>
<dbReference type="GO" id="GO:0051287">
    <property type="term" value="F:NAD binding"/>
    <property type="evidence" value="ECO:0007669"/>
    <property type="project" value="UniProtKB-ARBA"/>
</dbReference>
<sequence>MSQSPLRVLLVVRDHSDHITQAGLELVESLRRESRFELIGIVGTDDVQPANPAELVVVLGGDGTILRTCRQLGPQQRPILGVNLGRLGFLADLSPAEFLDRLAELAERRFQVIHHLMFSCLLRRTDGPTETHVGLNEVAVLSAGSLQMLRVDLSIDGERVTTFRGDGLIVATPVGSTAHSLAAGGPILKQDLQAFVITPISPHTLTNRPLVDRADCVYTLAVPEAVPGVMLVIDGQIRRPLSAGDCVEVRRAAETFQLARLSHHSYYGTLYRKLGWGGQTRHGN</sequence>
<evidence type="ECO:0000256" key="5">
    <source>
        <dbReference type="ARBA" id="ARBA00047925"/>
    </source>
</evidence>
<dbReference type="GO" id="GO:0046872">
    <property type="term" value="F:metal ion binding"/>
    <property type="evidence" value="ECO:0007669"/>
    <property type="project" value="UniProtKB-UniRule"/>
</dbReference>
<feature type="binding site" evidence="6">
    <location>
        <begin position="62"/>
        <end position="63"/>
    </location>
    <ligand>
        <name>NAD(+)</name>
        <dbReference type="ChEBI" id="CHEBI:57540"/>
    </ligand>
</feature>
<reference evidence="7" key="1">
    <citation type="journal article" date="2020" name="mSystems">
        <title>Genome- and Community-Level Interaction Insights into Carbon Utilization and Element Cycling Functions of Hydrothermarchaeota in Hydrothermal Sediment.</title>
        <authorList>
            <person name="Zhou Z."/>
            <person name="Liu Y."/>
            <person name="Xu W."/>
            <person name="Pan J."/>
            <person name="Luo Z.H."/>
            <person name="Li M."/>
        </authorList>
    </citation>
    <scope>NUCLEOTIDE SEQUENCE [LARGE SCALE GENOMIC DNA]</scope>
    <source>
        <strain evidence="7">SpSt-508</strain>
    </source>
</reference>
<dbReference type="SUPFAM" id="SSF111331">
    <property type="entry name" value="NAD kinase/diacylglycerol kinase-like"/>
    <property type="match status" value="1"/>
</dbReference>
<comment type="subcellular location">
    <subcellularLocation>
        <location evidence="6">Cytoplasm</location>
    </subcellularLocation>
</comment>
<comment type="function">
    <text evidence="6">Involved in the regulation of the intracellular balance of NAD and NADP, and is a key enzyme in the biosynthesis of NADP. Catalyzes specifically the phosphorylation on 2'-hydroxyl of the adenosine moiety of NAD to yield NADP.</text>
</comment>
<keyword evidence="2 6" id="KW-0418">Kinase</keyword>
<proteinExistence type="inferred from homology"/>
<name>A0A7C4QTB1_9PLAN</name>
<keyword evidence="6" id="KW-0547">Nucleotide-binding</keyword>
<comment type="similarity">
    <text evidence="6">Belongs to the NAD kinase family.</text>
</comment>
<feature type="active site" description="Proton acceptor" evidence="6">
    <location>
        <position position="62"/>
    </location>
</feature>
<evidence type="ECO:0000313" key="7">
    <source>
        <dbReference type="EMBL" id="HGT40888.1"/>
    </source>
</evidence>
<evidence type="ECO:0000256" key="2">
    <source>
        <dbReference type="ARBA" id="ARBA00022777"/>
    </source>
</evidence>
<dbReference type="GO" id="GO:0003951">
    <property type="term" value="F:NAD+ kinase activity"/>
    <property type="evidence" value="ECO:0007669"/>
    <property type="project" value="UniProtKB-UniRule"/>
</dbReference>
<dbReference type="AlphaFoldDB" id="A0A7C4QTB1"/>
<comment type="catalytic activity">
    <reaction evidence="5 6">
        <text>NAD(+) + ATP = ADP + NADP(+) + H(+)</text>
        <dbReference type="Rhea" id="RHEA:18629"/>
        <dbReference type="ChEBI" id="CHEBI:15378"/>
        <dbReference type="ChEBI" id="CHEBI:30616"/>
        <dbReference type="ChEBI" id="CHEBI:57540"/>
        <dbReference type="ChEBI" id="CHEBI:58349"/>
        <dbReference type="ChEBI" id="CHEBI:456216"/>
        <dbReference type="EC" id="2.7.1.23"/>
    </reaction>
</comment>
<dbReference type="GO" id="GO:0005524">
    <property type="term" value="F:ATP binding"/>
    <property type="evidence" value="ECO:0007669"/>
    <property type="project" value="UniProtKB-KW"/>
</dbReference>
<dbReference type="EC" id="2.7.1.23" evidence="6"/>
<protein>
    <recommendedName>
        <fullName evidence="6">NAD kinase</fullName>
        <ecNumber evidence="6">2.7.1.23</ecNumber>
    </recommendedName>
    <alternativeName>
        <fullName evidence="6">ATP-dependent NAD kinase</fullName>
    </alternativeName>
</protein>
<keyword evidence="3 6" id="KW-0521">NADP</keyword>
<feature type="binding site" evidence="6">
    <location>
        <begin position="136"/>
        <end position="137"/>
    </location>
    <ligand>
        <name>NAD(+)</name>
        <dbReference type="ChEBI" id="CHEBI:57540"/>
    </ligand>
</feature>
<dbReference type="InterPro" id="IPR017437">
    <property type="entry name" value="ATP-NAD_kinase_PpnK-typ_C"/>
</dbReference>
<dbReference type="Gene3D" id="2.60.200.30">
    <property type="entry name" value="Probable inorganic polyphosphate/atp-NAD kinase, domain 2"/>
    <property type="match status" value="1"/>
</dbReference>
<dbReference type="GO" id="GO:0005737">
    <property type="term" value="C:cytoplasm"/>
    <property type="evidence" value="ECO:0007669"/>
    <property type="project" value="UniProtKB-SubCell"/>
</dbReference>
<dbReference type="PANTHER" id="PTHR20275:SF0">
    <property type="entry name" value="NAD KINASE"/>
    <property type="match status" value="1"/>
</dbReference>
<feature type="binding site" evidence="6">
    <location>
        <position position="164"/>
    </location>
    <ligand>
        <name>NAD(+)</name>
        <dbReference type="ChEBI" id="CHEBI:57540"/>
    </ligand>
</feature>
<evidence type="ECO:0000256" key="6">
    <source>
        <dbReference type="HAMAP-Rule" id="MF_00361"/>
    </source>
</evidence>
<comment type="caution">
    <text evidence="6">Lacks conserved residue(s) required for the propagation of feature annotation.</text>
</comment>
<feature type="binding site" evidence="6">
    <location>
        <position position="236"/>
    </location>
    <ligand>
        <name>NAD(+)</name>
        <dbReference type="ChEBI" id="CHEBI:57540"/>
    </ligand>
</feature>
<keyword evidence="4 6" id="KW-0520">NAD</keyword>
<dbReference type="EMBL" id="DSVQ01000019">
    <property type="protein sequence ID" value="HGT40888.1"/>
    <property type="molecule type" value="Genomic_DNA"/>
</dbReference>
<keyword evidence="6" id="KW-0067">ATP-binding</keyword>
<comment type="caution">
    <text evidence="7">The sequence shown here is derived from an EMBL/GenBank/DDBJ whole genome shotgun (WGS) entry which is preliminary data.</text>
</comment>
<dbReference type="InterPro" id="IPR017438">
    <property type="entry name" value="ATP-NAD_kinase_N"/>
</dbReference>